<dbReference type="Pfam" id="PF07238">
    <property type="entry name" value="PilZ"/>
    <property type="match status" value="1"/>
</dbReference>
<gene>
    <name evidence="2" type="ORF">GCM10017083_32110</name>
</gene>
<keyword evidence="3" id="KW-1185">Reference proteome</keyword>
<evidence type="ECO:0000313" key="2">
    <source>
        <dbReference type="EMBL" id="GHD54511.1"/>
    </source>
</evidence>
<accession>A0A919CQB7</accession>
<organism evidence="2 3">
    <name type="scientific">Thalassobaculum fulvum</name>
    <dbReference type="NCBI Taxonomy" id="1633335"/>
    <lineage>
        <taxon>Bacteria</taxon>
        <taxon>Pseudomonadati</taxon>
        <taxon>Pseudomonadota</taxon>
        <taxon>Alphaproteobacteria</taxon>
        <taxon>Rhodospirillales</taxon>
        <taxon>Thalassobaculaceae</taxon>
        <taxon>Thalassobaculum</taxon>
    </lineage>
</organism>
<dbReference type="Proteomes" id="UP000630353">
    <property type="component" value="Unassembled WGS sequence"/>
</dbReference>
<dbReference type="EMBL" id="BMZS01000007">
    <property type="protein sequence ID" value="GHD54511.1"/>
    <property type="molecule type" value="Genomic_DNA"/>
</dbReference>
<dbReference type="AlphaFoldDB" id="A0A919CQB7"/>
<name>A0A919CQB7_9PROT</name>
<dbReference type="Gene3D" id="2.40.10.220">
    <property type="entry name" value="predicted glycosyltransferase like domains"/>
    <property type="match status" value="1"/>
</dbReference>
<reference evidence="2" key="1">
    <citation type="journal article" date="2014" name="Int. J. Syst. Evol. Microbiol.">
        <title>Complete genome sequence of Corynebacterium casei LMG S-19264T (=DSM 44701T), isolated from a smear-ripened cheese.</title>
        <authorList>
            <consortium name="US DOE Joint Genome Institute (JGI-PGF)"/>
            <person name="Walter F."/>
            <person name="Albersmeier A."/>
            <person name="Kalinowski J."/>
            <person name="Ruckert C."/>
        </authorList>
    </citation>
    <scope>NUCLEOTIDE SEQUENCE</scope>
    <source>
        <strain evidence="2">KCTC 42651</strain>
    </source>
</reference>
<feature type="domain" description="PilZ" evidence="1">
    <location>
        <begin position="66"/>
        <end position="156"/>
    </location>
</feature>
<evidence type="ECO:0000259" key="1">
    <source>
        <dbReference type="Pfam" id="PF07238"/>
    </source>
</evidence>
<dbReference type="GO" id="GO:0035438">
    <property type="term" value="F:cyclic-di-GMP binding"/>
    <property type="evidence" value="ECO:0007669"/>
    <property type="project" value="InterPro"/>
</dbReference>
<dbReference type="SUPFAM" id="SSF141371">
    <property type="entry name" value="PilZ domain-like"/>
    <property type="match status" value="1"/>
</dbReference>
<sequence>MSEADETGHPPETGHLPSARLAGVQEALRNLIARTSDLDVAAALAAAAREIGEVRLLLDLPRPGGRRAHMRVPETIGTALMVDDRELDAAIVDISVGGVGLVTDEQLAAGTVLRIAVPPAGWIEAEVVGASGDRLHVRFRSDDADTDQQRALLDLVMRHYE</sequence>
<dbReference type="InterPro" id="IPR009875">
    <property type="entry name" value="PilZ_domain"/>
</dbReference>
<reference evidence="2" key="2">
    <citation type="submission" date="2020-09" db="EMBL/GenBank/DDBJ databases">
        <authorList>
            <person name="Sun Q."/>
            <person name="Kim S."/>
        </authorList>
    </citation>
    <scope>NUCLEOTIDE SEQUENCE</scope>
    <source>
        <strain evidence="2">KCTC 42651</strain>
    </source>
</reference>
<evidence type="ECO:0000313" key="3">
    <source>
        <dbReference type="Proteomes" id="UP000630353"/>
    </source>
</evidence>
<protein>
    <recommendedName>
        <fullName evidence="1">PilZ domain-containing protein</fullName>
    </recommendedName>
</protein>
<comment type="caution">
    <text evidence="2">The sequence shown here is derived from an EMBL/GenBank/DDBJ whole genome shotgun (WGS) entry which is preliminary data.</text>
</comment>
<proteinExistence type="predicted"/>